<evidence type="ECO:0000313" key="3">
    <source>
        <dbReference type="Proteomes" id="UP001597034"/>
    </source>
</evidence>
<protein>
    <recommendedName>
        <fullName evidence="1">DUF8154 domain-containing protein</fullName>
    </recommendedName>
</protein>
<keyword evidence="3" id="KW-1185">Reference proteome</keyword>
<dbReference type="Gene3D" id="1.20.120.330">
    <property type="entry name" value="Nucleotidyltransferases domain 2"/>
    <property type="match status" value="1"/>
</dbReference>
<accession>A0ABD6DFW1</accession>
<proteinExistence type="predicted"/>
<reference evidence="2 3" key="1">
    <citation type="journal article" date="2019" name="Int. J. Syst. Evol. Microbiol.">
        <title>The Global Catalogue of Microorganisms (GCM) 10K type strain sequencing project: providing services to taxonomists for standard genome sequencing and annotation.</title>
        <authorList>
            <consortium name="The Broad Institute Genomics Platform"/>
            <consortium name="The Broad Institute Genome Sequencing Center for Infectious Disease"/>
            <person name="Wu L."/>
            <person name="Ma J."/>
        </authorList>
    </citation>
    <scope>NUCLEOTIDE SEQUENCE [LARGE SCALE GENOMIC DNA]</scope>
    <source>
        <strain evidence="2 3">CGMCC 1.10390</strain>
    </source>
</reference>
<evidence type="ECO:0000313" key="2">
    <source>
        <dbReference type="EMBL" id="MFD1644084.1"/>
    </source>
</evidence>
<dbReference type="EMBL" id="JBHUDO010000001">
    <property type="protein sequence ID" value="MFD1644084.1"/>
    <property type="molecule type" value="Genomic_DNA"/>
</dbReference>
<dbReference type="AlphaFoldDB" id="A0ABD6DFW1"/>
<gene>
    <name evidence="2" type="ORF">ACFSBL_00140</name>
</gene>
<name>A0ABD6DFW1_9EURY</name>
<dbReference type="InterPro" id="IPR058467">
    <property type="entry name" value="DUF8154"/>
</dbReference>
<feature type="domain" description="DUF8154" evidence="1">
    <location>
        <begin position="5"/>
        <end position="163"/>
    </location>
</feature>
<comment type="caution">
    <text evidence="2">The sequence shown here is derived from an EMBL/GenBank/DDBJ whole genome shotgun (WGS) entry which is preliminary data.</text>
</comment>
<evidence type="ECO:0000259" key="1">
    <source>
        <dbReference type="Pfam" id="PF26481"/>
    </source>
</evidence>
<dbReference type="Proteomes" id="UP001597034">
    <property type="component" value="Unassembled WGS sequence"/>
</dbReference>
<dbReference type="RefSeq" id="WP_256399367.1">
    <property type="nucleotide sequence ID" value="NZ_JANHJR010000002.1"/>
</dbReference>
<organism evidence="2 3">
    <name type="scientific">Haloarchaeobius litoreus</name>
    <dbReference type="NCBI Taxonomy" id="755306"/>
    <lineage>
        <taxon>Archaea</taxon>
        <taxon>Methanobacteriati</taxon>
        <taxon>Methanobacteriota</taxon>
        <taxon>Stenosarchaea group</taxon>
        <taxon>Halobacteria</taxon>
        <taxon>Halobacteriales</taxon>
        <taxon>Halorubellaceae</taxon>
        <taxon>Haloarchaeobius</taxon>
    </lineage>
</organism>
<dbReference type="Pfam" id="PF26481">
    <property type="entry name" value="DUF8154"/>
    <property type="match status" value="1"/>
</dbReference>
<sequence length="166" mass="18857">MPITLDDIEPALTDAETAFRHGGQISEDGLDVSSAELVQLRKACRSLSGANQLVDAGYYTLTVEAAFTSIEKTFMFWLIEEGHQDPSNPPQSHTTAINRSAEVGFISTELASRLDDLWRENRAQTYYQDGKATRERALTMLELANRVHRRCTNIVRRRHECRCRTR</sequence>